<dbReference type="InterPro" id="IPR007867">
    <property type="entry name" value="GMC_OxRtase_C"/>
</dbReference>
<sequence>MELYGLVYRSWDHYEDLIQIPFYIGYTIDGSYDWTLQSVPQTQLDGLPRVLNAGKGVGGGSLINGMIWNRGSQNDYNAWEALGNPGWSWSDFLPYFMKSENYTPYHFDSVPLPFQDTFNPSIHGSSGPIHVSYPRYYWPQAENFLEALENLGIPISPEPQSGLSAGGYFLPTTLNPENQTRCDARRAYYDPVSTRPNLYLITGQKVVKVLFTNTSEHNLCHFNMGRGPHQSSPKRHRHKHTNQTNPSRCRSSLSTATAVEYSSGASGPAQTADARKEIILSAGALHTPQILQLSGIGPSSWLSNLSIPVLIDLPGVGANLQDHCMVVTDYPYQNNSNLTVDDISFNTTLYENYRAEYLASKTGPFTAKASSALAFPSLSQVLSGNNNSTVNSTSITTLLSELIHSPSSSLSHLPPIYSHHPTLLTGYLAQISELSRLLPSPSIPAYELLQDNQGALTPSLMHPLSRGTVTLSSTDPFTPPLIDPRYLTHPLDLKILLSALAFNANLLSTPPLQLLNPSPLTPYANDLTDHINTNLRTEFHYSFTCSMLPLEFGGVVDPNLRVYGTKGLRIVDSSVFAIVPGAHLMAPVYALAERAVEIILGDIEDKEGEGRR</sequence>
<evidence type="ECO:0000256" key="4">
    <source>
        <dbReference type="RuleBase" id="RU003968"/>
    </source>
</evidence>
<organism evidence="8 9">
    <name type="scientific">Phaeomoniella chlamydospora</name>
    <name type="common">Phaeoacremonium chlamydosporum</name>
    <dbReference type="NCBI Taxonomy" id="158046"/>
    <lineage>
        <taxon>Eukaryota</taxon>
        <taxon>Fungi</taxon>
        <taxon>Dikarya</taxon>
        <taxon>Ascomycota</taxon>
        <taxon>Pezizomycotina</taxon>
        <taxon>Eurotiomycetes</taxon>
        <taxon>Chaetothyriomycetidae</taxon>
        <taxon>Phaeomoniellales</taxon>
        <taxon>Phaeomoniellaceae</taxon>
        <taxon>Phaeomoniella</taxon>
    </lineage>
</organism>
<keyword evidence="3 4" id="KW-0274">FAD</keyword>
<dbReference type="Pfam" id="PF00732">
    <property type="entry name" value="GMC_oxred_N"/>
    <property type="match status" value="1"/>
</dbReference>
<comment type="cofactor">
    <cofactor evidence="3">
        <name>FAD</name>
        <dbReference type="ChEBI" id="CHEBI:57692"/>
    </cofactor>
</comment>
<dbReference type="Gene3D" id="3.30.560.10">
    <property type="entry name" value="Glucose Oxidase, domain 3"/>
    <property type="match status" value="2"/>
</dbReference>
<feature type="compositionally biased region" description="Polar residues" evidence="5">
    <location>
        <begin position="242"/>
        <end position="253"/>
    </location>
</feature>
<feature type="active site" description="Proton donor" evidence="2">
    <location>
        <position position="540"/>
    </location>
</feature>
<evidence type="ECO:0000259" key="6">
    <source>
        <dbReference type="PROSITE" id="PS00623"/>
    </source>
</evidence>
<dbReference type="EMBL" id="LCWF01000024">
    <property type="protein sequence ID" value="KKY27482.1"/>
    <property type="molecule type" value="Genomic_DNA"/>
</dbReference>
<evidence type="ECO:0000256" key="5">
    <source>
        <dbReference type="SAM" id="MobiDB-lite"/>
    </source>
</evidence>
<dbReference type="OrthoDB" id="269227at2759"/>
<dbReference type="PANTHER" id="PTHR11552:SF115">
    <property type="entry name" value="DEHYDROGENASE XPTC-RELATED"/>
    <property type="match status" value="1"/>
</dbReference>
<evidence type="ECO:0000313" key="9">
    <source>
        <dbReference type="Proteomes" id="UP000053317"/>
    </source>
</evidence>
<feature type="binding site" evidence="3">
    <location>
        <position position="206"/>
    </location>
    <ligand>
        <name>FAD</name>
        <dbReference type="ChEBI" id="CHEBI:57692"/>
    </ligand>
</feature>
<feature type="domain" description="Glucose-methanol-choline oxidoreductase N-terminal" evidence="7">
    <location>
        <begin position="283"/>
        <end position="297"/>
    </location>
</feature>
<evidence type="ECO:0000256" key="3">
    <source>
        <dbReference type="PIRSR" id="PIRSR000137-2"/>
    </source>
</evidence>
<dbReference type="PROSITE" id="PS00624">
    <property type="entry name" value="GMC_OXRED_2"/>
    <property type="match status" value="1"/>
</dbReference>
<dbReference type="GO" id="GO:0050660">
    <property type="term" value="F:flavin adenine dinucleotide binding"/>
    <property type="evidence" value="ECO:0007669"/>
    <property type="project" value="InterPro"/>
</dbReference>
<accession>A0A0G2EY02</accession>
<keyword evidence="9" id="KW-1185">Reference proteome</keyword>
<dbReference type="Pfam" id="PF05199">
    <property type="entry name" value="GMC_oxred_C"/>
    <property type="match status" value="1"/>
</dbReference>
<dbReference type="InterPro" id="IPR012132">
    <property type="entry name" value="GMC_OxRdtase"/>
</dbReference>
<dbReference type="PROSITE" id="PS00623">
    <property type="entry name" value="GMC_OXRED_1"/>
    <property type="match status" value="1"/>
</dbReference>
<dbReference type="GO" id="GO:0016614">
    <property type="term" value="F:oxidoreductase activity, acting on CH-OH group of donors"/>
    <property type="evidence" value="ECO:0007669"/>
    <property type="project" value="InterPro"/>
</dbReference>
<dbReference type="Proteomes" id="UP000053317">
    <property type="component" value="Unassembled WGS sequence"/>
</dbReference>
<dbReference type="AlphaFoldDB" id="A0A0G2EY02"/>
<reference evidence="8 9" key="2">
    <citation type="submission" date="2015-05" db="EMBL/GenBank/DDBJ databases">
        <authorList>
            <person name="Morales-Cruz A."/>
            <person name="Amrine K.C."/>
            <person name="Cantu D."/>
        </authorList>
    </citation>
    <scope>NUCLEOTIDE SEQUENCE [LARGE SCALE GENOMIC DNA]</scope>
    <source>
        <strain evidence="8">UCRPC4</strain>
    </source>
</reference>
<dbReference type="Gene3D" id="3.50.50.60">
    <property type="entry name" value="FAD/NAD(P)-binding domain"/>
    <property type="match status" value="2"/>
</dbReference>
<reference evidence="8 9" key="1">
    <citation type="submission" date="2015-05" db="EMBL/GenBank/DDBJ databases">
        <title>Distinctive expansion of gene families associated with plant cell wall degradation and secondary metabolism in the genomes of grapevine trunk pathogens.</title>
        <authorList>
            <person name="Lawrence D.P."/>
            <person name="Travadon R."/>
            <person name="Rolshausen P.E."/>
            <person name="Baumgartner K."/>
        </authorList>
    </citation>
    <scope>NUCLEOTIDE SEQUENCE [LARGE SCALE GENOMIC DNA]</scope>
    <source>
        <strain evidence="8">UCRPC4</strain>
    </source>
</reference>
<comment type="caution">
    <text evidence="8">The sequence shown here is derived from an EMBL/GenBank/DDBJ whole genome shotgun (WGS) entry which is preliminary data.</text>
</comment>
<feature type="domain" description="Glucose-methanol-choline oxidoreductase N-terminal" evidence="6">
    <location>
        <begin position="54"/>
        <end position="77"/>
    </location>
</feature>
<dbReference type="PIRSF" id="PIRSF000137">
    <property type="entry name" value="Alcohol_oxidase"/>
    <property type="match status" value="1"/>
</dbReference>
<comment type="similarity">
    <text evidence="1 4">Belongs to the GMC oxidoreductase family.</text>
</comment>
<feature type="compositionally biased region" description="Basic residues" evidence="5">
    <location>
        <begin position="232"/>
        <end position="241"/>
    </location>
</feature>
<evidence type="ECO:0000256" key="2">
    <source>
        <dbReference type="PIRSR" id="PIRSR000137-1"/>
    </source>
</evidence>
<evidence type="ECO:0000259" key="7">
    <source>
        <dbReference type="PROSITE" id="PS00624"/>
    </source>
</evidence>
<name>A0A0G2EY02_PHACM</name>
<evidence type="ECO:0000256" key="1">
    <source>
        <dbReference type="ARBA" id="ARBA00010790"/>
    </source>
</evidence>
<proteinExistence type="inferred from homology"/>
<dbReference type="SUPFAM" id="SSF51905">
    <property type="entry name" value="FAD/NAD(P)-binding domain"/>
    <property type="match status" value="1"/>
</dbReference>
<protein>
    <submittedName>
        <fullName evidence="8">Putative choline dehydrogenase</fullName>
    </submittedName>
</protein>
<dbReference type="SUPFAM" id="SSF54373">
    <property type="entry name" value="FAD-linked reductases, C-terminal domain"/>
    <property type="match status" value="1"/>
</dbReference>
<dbReference type="InterPro" id="IPR000172">
    <property type="entry name" value="GMC_OxRdtase_N"/>
</dbReference>
<dbReference type="GO" id="GO:0044550">
    <property type="term" value="P:secondary metabolite biosynthetic process"/>
    <property type="evidence" value="ECO:0007669"/>
    <property type="project" value="TreeGrafter"/>
</dbReference>
<feature type="active site" description="Proton acceptor" evidence="2">
    <location>
        <position position="583"/>
    </location>
</feature>
<dbReference type="InterPro" id="IPR036188">
    <property type="entry name" value="FAD/NAD-bd_sf"/>
</dbReference>
<gene>
    <name evidence="8" type="ORF">UCRPC4_g01077</name>
</gene>
<evidence type="ECO:0000313" key="8">
    <source>
        <dbReference type="EMBL" id="KKY27482.1"/>
    </source>
</evidence>
<dbReference type="PANTHER" id="PTHR11552">
    <property type="entry name" value="GLUCOSE-METHANOL-CHOLINE GMC OXIDOREDUCTASE"/>
    <property type="match status" value="1"/>
</dbReference>
<keyword evidence="4" id="KW-0285">Flavoprotein</keyword>
<feature type="region of interest" description="Disordered" evidence="5">
    <location>
        <begin position="225"/>
        <end position="253"/>
    </location>
</feature>